<feature type="region of interest" description="Disordered" evidence="1">
    <location>
        <begin position="29"/>
        <end position="206"/>
    </location>
</feature>
<dbReference type="EMBL" id="SNSC02000010">
    <property type="protein sequence ID" value="TID20918.1"/>
    <property type="molecule type" value="Genomic_DNA"/>
</dbReference>
<feature type="chain" id="PRO_5021185455" evidence="2">
    <location>
        <begin position="20"/>
        <end position="206"/>
    </location>
</feature>
<keyword evidence="4" id="KW-1185">Reference proteome</keyword>
<feature type="compositionally biased region" description="Polar residues" evidence="1">
    <location>
        <begin position="88"/>
        <end position="115"/>
    </location>
</feature>
<keyword evidence="3" id="KW-0648">Protein biosynthesis</keyword>
<organism evidence="3 4">
    <name type="scientific">Venturia nashicola</name>
    <dbReference type="NCBI Taxonomy" id="86259"/>
    <lineage>
        <taxon>Eukaryota</taxon>
        <taxon>Fungi</taxon>
        <taxon>Dikarya</taxon>
        <taxon>Ascomycota</taxon>
        <taxon>Pezizomycotina</taxon>
        <taxon>Dothideomycetes</taxon>
        <taxon>Pleosporomycetidae</taxon>
        <taxon>Venturiales</taxon>
        <taxon>Venturiaceae</taxon>
        <taxon>Venturia</taxon>
    </lineage>
</organism>
<gene>
    <name evidence="3" type="ORF">E6O75_ATG05683</name>
</gene>
<accession>A0A4Z1P123</accession>
<evidence type="ECO:0000313" key="3">
    <source>
        <dbReference type="EMBL" id="TID20918.1"/>
    </source>
</evidence>
<feature type="compositionally biased region" description="Pro residues" evidence="1">
    <location>
        <begin position="38"/>
        <end position="84"/>
    </location>
</feature>
<keyword evidence="2" id="KW-0732">Signal</keyword>
<dbReference type="Proteomes" id="UP000298493">
    <property type="component" value="Unassembled WGS sequence"/>
</dbReference>
<feature type="compositionally biased region" description="Polar residues" evidence="1">
    <location>
        <begin position="173"/>
        <end position="183"/>
    </location>
</feature>
<sequence length="206" mass="21564">MRFFASISIITTLGTLTIATPLPNPQTFIVPPEQLAPAPAPPAVPGPPSQLPPYPPYPPYPPQSAPYPSQPYPNIPQGVPPAQPQGPNWSSPAQPNKPNTITLGPTPKNQPQLAPNNPPSPKGKDTKDKPYIENDASGFTMHGPLGTYHKGPDGFYLNGGLGTIDAQKGAPTYVQSGLGTIQSGPGGVKYDPKNTNKKGGSYTETA</sequence>
<evidence type="ECO:0000313" key="4">
    <source>
        <dbReference type="Proteomes" id="UP000298493"/>
    </source>
</evidence>
<protein>
    <submittedName>
        <fullName evidence="3">Eukaryotic translation initiation factor 3 subunit I</fullName>
    </submittedName>
</protein>
<evidence type="ECO:0000256" key="1">
    <source>
        <dbReference type="SAM" id="MobiDB-lite"/>
    </source>
</evidence>
<dbReference type="STRING" id="86259.A0A4Z1P123"/>
<dbReference type="AlphaFoldDB" id="A0A4Z1P123"/>
<keyword evidence="3" id="KW-0396">Initiation factor</keyword>
<name>A0A4Z1P123_9PEZI</name>
<feature type="signal peptide" evidence="2">
    <location>
        <begin position="1"/>
        <end position="19"/>
    </location>
</feature>
<comment type="caution">
    <text evidence="3">The sequence shown here is derived from an EMBL/GenBank/DDBJ whole genome shotgun (WGS) entry which is preliminary data.</text>
</comment>
<dbReference type="OrthoDB" id="3944032at2759"/>
<dbReference type="GO" id="GO:0003743">
    <property type="term" value="F:translation initiation factor activity"/>
    <property type="evidence" value="ECO:0007669"/>
    <property type="project" value="UniProtKB-KW"/>
</dbReference>
<proteinExistence type="predicted"/>
<evidence type="ECO:0000256" key="2">
    <source>
        <dbReference type="SAM" id="SignalP"/>
    </source>
</evidence>
<reference evidence="3 4" key="1">
    <citation type="submission" date="2019-04" db="EMBL/GenBank/DDBJ databases">
        <title>High contiguity whole genome sequence and gene annotation resource for two Venturia nashicola isolates.</title>
        <authorList>
            <person name="Prokchorchik M."/>
            <person name="Won K."/>
            <person name="Lee Y."/>
            <person name="Choi E.D."/>
            <person name="Segonzac C."/>
            <person name="Sohn K.H."/>
        </authorList>
    </citation>
    <scope>NUCLEOTIDE SEQUENCE [LARGE SCALE GENOMIC DNA]</scope>
    <source>
        <strain evidence="3 4">PRI2</strain>
    </source>
</reference>
<feature type="compositionally biased region" description="Basic and acidic residues" evidence="1">
    <location>
        <begin position="122"/>
        <end position="132"/>
    </location>
</feature>